<feature type="domain" description="YiaAB two helix" evidence="2">
    <location>
        <begin position="14"/>
        <end position="66"/>
    </location>
</feature>
<protein>
    <submittedName>
        <fullName evidence="3">YiaA/YiaB family inner membrane protein</fullName>
    </submittedName>
</protein>
<dbReference type="AlphaFoldDB" id="A0A1D9G5V2"/>
<gene>
    <name evidence="3" type="ORF">BJP36_26985</name>
</gene>
<sequence length="93" mass="10357">MQERFGNQTHSTGWIIQSWASFVISVFAMTIGIANLPADNWIKGYLGIGLLFSVGSSINIAKTTRDIHESKKLTSKVEEARVEKLLTDHNSLH</sequence>
<feature type="transmembrane region" description="Helical" evidence="1">
    <location>
        <begin position="42"/>
        <end position="61"/>
    </location>
</feature>
<feature type="transmembrane region" description="Helical" evidence="1">
    <location>
        <begin position="12"/>
        <end position="36"/>
    </location>
</feature>
<evidence type="ECO:0000313" key="4">
    <source>
        <dbReference type="Proteomes" id="UP000176944"/>
    </source>
</evidence>
<keyword evidence="1" id="KW-0812">Transmembrane</keyword>
<dbReference type="Pfam" id="PF05360">
    <property type="entry name" value="YiaAB"/>
    <property type="match status" value="1"/>
</dbReference>
<accession>A0A1D9G5V2</accession>
<dbReference type="PANTHER" id="PTHR37290:SF1">
    <property type="entry name" value="INNER MEMBRANE PROTEIN YIAA"/>
    <property type="match status" value="1"/>
</dbReference>
<evidence type="ECO:0000259" key="2">
    <source>
        <dbReference type="Pfam" id="PF05360"/>
    </source>
</evidence>
<organism evidence="3 4">
    <name type="scientific">Moorena producens (strain JHB)</name>
    <dbReference type="NCBI Taxonomy" id="1454205"/>
    <lineage>
        <taxon>Bacteria</taxon>
        <taxon>Bacillati</taxon>
        <taxon>Cyanobacteriota</taxon>
        <taxon>Cyanophyceae</taxon>
        <taxon>Coleofasciculales</taxon>
        <taxon>Coleofasciculaceae</taxon>
        <taxon>Moorena</taxon>
    </lineage>
</organism>
<dbReference type="GO" id="GO:0005886">
    <property type="term" value="C:plasma membrane"/>
    <property type="evidence" value="ECO:0007669"/>
    <property type="project" value="TreeGrafter"/>
</dbReference>
<keyword evidence="1" id="KW-1133">Transmembrane helix</keyword>
<dbReference type="InterPro" id="IPR008024">
    <property type="entry name" value="YiaAB"/>
</dbReference>
<dbReference type="PANTHER" id="PTHR37290">
    <property type="entry name" value="INNER MEMBRANE PROTEIN YIAA-RELATED"/>
    <property type="match status" value="1"/>
</dbReference>
<evidence type="ECO:0000313" key="3">
    <source>
        <dbReference type="EMBL" id="AOY83017.1"/>
    </source>
</evidence>
<keyword evidence="1" id="KW-0472">Membrane</keyword>
<dbReference type="Proteomes" id="UP000176944">
    <property type="component" value="Chromosome"/>
</dbReference>
<dbReference type="EMBL" id="CP017708">
    <property type="protein sequence ID" value="AOY83017.1"/>
    <property type="molecule type" value="Genomic_DNA"/>
</dbReference>
<dbReference type="GO" id="GO:0006974">
    <property type="term" value="P:DNA damage response"/>
    <property type="evidence" value="ECO:0007669"/>
    <property type="project" value="TreeGrafter"/>
</dbReference>
<name>A0A1D9G5V2_MOOP1</name>
<reference evidence="4" key="1">
    <citation type="submission" date="2016-10" db="EMBL/GenBank/DDBJ databases">
        <title>Comparative genomics uncovers the prolific and rare metabolic potential of the cyanobacterial genus Moorea.</title>
        <authorList>
            <person name="Leao T."/>
            <person name="Castelao G."/>
            <person name="Korobeynikov A."/>
            <person name="Monroe E.A."/>
            <person name="Podell S."/>
            <person name="Glukhov E."/>
            <person name="Allen E."/>
            <person name="Gerwick W.H."/>
            <person name="Gerwick L."/>
        </authorList>
    </citation>
    <scope>NUCLEOTIDE SEQUENCE [LARGE SCALE GENOMIC DNA]</scope>
    <source>
        <strain evidence="4">JHB</strain>
    </source>
</reference>
<evidence type="ECO:0000256" key="1">
    <source>
        <dbReference type="SAM" id="Phobius"/>
    </source>
</evidence>
<proteinExistence type="predicted"/>
<dbReference type="InterPro" id="IPR038972">
    <property type="entry name" value="YiaA-like"/>
</dbReference>